<feature type="binding site" evidence="8">
    <location>
        <begin position="114"/>
        <end position="118"/>
    </location>
    <ligand>
        <name>GTP</name>
        <dbReference type="ChEBI" id="CHEBI:37565"/>
    </ligand>
</feature>
<feature type="binding site" evidence="8">
    <location>
        <begin position="46"/>
        <end position="53"/>
    </location>
    <ligand>
        <name>GTP</name>
        <dbReference type="ChEBI" id="CHEBI:37565"/>
    </ligand>
</feature>
<dbReference type="PANTHER" id="PTHR43556:SF2">
    <property type="entry name" value="PEPTIDE CHAIN RELEASE FACTOR RF3"/>
    <property type="match status" value="1"/>
</dbReference>
<dbReference type="HAMAP" id="MF_00072">
    <property type="entry name" value="Rel_fac_3"/>
    <property type="match status" value="1"/>
</dbReference>
<dbReference type="GO" id="GO:0006449">
    <property type="term" value="P:regulation of translational termination"/>
    <property type="evidence" value="ECO:0007669"/>
    <property type="project" value="UniProtKB-UniRule"/>
</dbReference>
<evidence type="ECO:0000313" key="11">
    <source>
        <dbReference type="EMBL" id="PXW92365.1"/>
    </source>
</evidence>
<dbReference type="Proteomes" id="UP000247811">
    <property type="component" value="Unassembled WGS sequence"/>
</dbReference>
<dbReference type="InterPro" id="IPR005225">
    <property type="entry name" value="Small_GTP-bd"/>
</dbReference>
<feature type="region of interest" description="Disordered" evidence="9">
    <location>
        <begin position="1"/>
        <end position="29"/>
    </location>
</feature>
<evidence type="ECO:0000256" key="7">
    <source>
        <dbReference type="ARBA" id="ARBA00073639"/>
    </source>
</evidence>
<dbReference type="NCBIfam" id="TIGR00231">
    <property type="entry name" value="small_GTP"/>
    <property type="match status" value="1"/>
</dbReference>
<dbReference type="NCBIfam" id="NF001964">
    <property type="entry name" value="PRK00741.1"/>
    <property type="match status" value="1"/>
</dbReference>
<accession>A0A318GX74</accession>
<comment type="function">
    <text evidence="8">Increases the formation of ribosomal termination complexes and stimulates activities of RF-1 and RF-2. It binds guanine nucleotides and has strong preference for UGA stop codons. It may interact directly with the ribosome. The stimulation of RF-1 and RF-2 is significantly reduced by GTP and GDP, but not by GMP.</text>
</comment>
<keyword evidence="12" id="KW-1185">Reference proteome</keyword>
<evidence type="ECO:0000256" key="5">
    <source>
        <dbReference type="ARBA" id="ARBA00022917"/>
    </source>
</evidence>
<comment type="subcellular location">
    <subcellularLocation>
        <location evidence="1 8">Cytoplasm</location>
    </subcellularLocation>
</comment>
<dbReference type="GO" id="GO:0003924">
    <property type="term" value="F:GTPase activity"/>
    <property type="evidence" value="ECO:0007669"/>
    <property type="project" value="InterPro"/>
</dbReference>
<dbReference type="GO" id="GO:0016149">
    <property type="term" value="F:translation release factor activity, codon specific"/>
    <property type="evidence" value="ECO:0007669"/>
    <property type="project" value="UniProtKB-UniRule"/>
</dbReference>
<proteinExistence type="inferred from homology"/>
<dbReference type="SUPFAM" id="SSF50447">
    <property type="entry name" value="Translation proteins"/>
    <property type="match status" value="1"/>
</dbReference>
<dbReference type="Pfam" id="PF16658">
    <property type="entry name" value="RF3_C"/>
    <property type="match status" value="1"/>
</dbReference>
<sequence>MADWPHGRPVPSESRPPFRPEFRMSTDPTSPLARDILRRRTFAIISHPDAGKTTLTEKLLLFSGAIQIAGSVKARKASRHATSDWMEIEKQRGISVASSVMQMEYGDCVINLLDTPGHQDFSEDTYRVLTAVDAALMVVDAANGVEEQTLRLLKVCRARNTPIITFVNKMDREVKEPLALLDEIEQTLGMSLVPMTWPVGMGRNFRGVMDLQHDRMRVFKAGADKMENAGDEVVDGLDNPVLAERYGLDFENATGEMELLREATPALDREAFLAGQQSPLFFGSAVNNFGVQEVLDALVALAPPPGERQAQERLVVPTEEKFSGVVFKVQANMDPAHRDRIAFVRVSSGRFTRGMRLKVTRNGKEIRPQTVVSFLSQRRELVDDAVAGDIIGIPNHGVLQLGDTLTEGEMLHFTGLPFFAPESFRTVEIKDPLRSKQLRQGLQQLGEEGAIQVFNPVSGGSLMLGAIGQLQFEVVLHRLKSEYGVDARLDNCRFSIARWITSADEAKLKKFIDSEPLRIAHDVVGAPAFLVQYSSDLRVAQERAPDVQFHSMREHSGRVFNAAPSL</sequence>
<keyword evidence="4 8" id="KW-0547">Nucleotide-binding</keyword>
<dbReference type="NCBIfam" id="TIGR00503">
    <property type="entry name" value="prfC"/>
    <property type="match status" value="1"/>
</dbReference>
<dbReference type="PANTHER" id="PTHR43556">
    <property type="entry name" value="PEPTIDE CHAIN RELEASE FACTOR RF3"/>
    <property type="match status" value="1"/>
</dbReference>
<keyword evidence="6 8" id="KW-0342">GTP-binding</keyword>
<dbReference type="GO" id="GO:0005829">
    <property type="term" value="C:cytosol"/>
    <property type="evidence" value="ECO:0007669"/>
    <property type="project" value="TreeGrafter"/>
</dbReference>
<comment type="caution">
    <text evidence="11">The sequence shown here is derived from an EMBL/GenBank/DDBJ whole genome shotgun (WGS) entry which is preliminary data.</text>
</comment>
<dbReference type="GO" id="GO:0016150">
    <property type="term" value="F:translation release factor activity, codon nonspecific"/>
    <property type="evidence" value="ECO:0007669"/>
    <property type="project" value="TreeGrafter"/>
</dbReference>
<comment type="similarity">
    <text evidence="2 8">Belongs to the TRAFAC class translation factor GTPase superfamily. Classic translation factor GTPase family. PrfC subfamily.</text>
</comment>
<evidence type="ECO:0000256" key="9">
    <source>
        <dbReference type="SAM" id="MobiDB-lite"/>
    </source>
</evidence>
<dbReference type="SUPFAM" id="SSF52540">
    <property type="entry name" value="P-loop containing nucleoside triphosphate hydrolases"/>
    <property type="match status" value="1"/>
</dbReference>
<dbReference type="InterPro" id="IPR032090">
    <property type="entry name" value="RF3_C"/>
</dbReference>
<dbReference type="InterPro" id="IPR035647">
    <property type="entry name" value="EFG_III/V"/>
</dbReference>
<dbReference type="InterPro" id="IPR053905">
    <property type="entry name" value="EF-G-like_DII"/>
</dbReference>
<evidence type="ECO:0000313" key="12">
    <source>
        <dbReference type="Proteomes" id="UP000247811"/>
    </source>
</evidence>
<dbReference type="EMBL" id="QJJS01000025">
    <property type="protein sequence ID" value="PXW92365.1"/>
    <property type="molecule type" value="Genomic_DNA"/>
</dbReference>
<dbReference type="Gene3D" id="3.30.70.3280">
    <property type="entry name" value="Peptide chain release factor 3, domain III"/>
    <property type="match status" value="1"/>
</dbReference>
<dbReference type="Gene3D" id="3.40.50.300">
    <property type="entry name" value="P-loop containing nucleotide triphosphate hydrolases"/>
    <property type="match status" value="1"/>
</dbReference>
<feature type="binding site" evidence="8">
    <location>
        <begin position="168"/>
        <end position="171"/>
    </location>
    <ligand>
        <name>GTP</name>
        <dbReference type="ChEBI" id="CHEBI:37565"/>
    </ligand>
</feature>
<feature type="domain" description="Tr-type G" evidence="10">
    <location>
        <begin position="37"/>
        <end position="306"/>
    </location>
</feature>
<dbReference type="CDD" id="cd04169">
    <property type="entry name" value="RF3"/>
    <property type="match status" value="1"/>
</dbReference>
<evidence type="ECO:0000256" key="8">
    <source>
        <dbReference type="HAMAP-Rule" id="MF_00072"/>
    </source>
</evidence>
<name>A0A318GX74_9BURK</name>
<evidence type="ECO:0000256" key="6">
    <source>
        <dbReference type="ARBA" id="ARBA00023134"/>
    </source>
</evidence>
<evidence type="ECO:0000256" key="1">
    <source>
        <dbReference type="ARBA" id="ARBA00004496"/>
    </source>
</evidence>
<evidence type="ECO:0000259" key="10">
    <source>
        <dbReference type="PROSITE" id="PS51722"/>
    </source>
</evidence>
<dbReference type="PRINTS" id="PR00315">
    <property type="entry name" value="ELONGATNFCT"/>
</dbReference>
<dbReference type="FunFam" id="3.30.70.3280:FF:000001">
    <property type="entry name" value="Peptide chain release factor 3"/>
    <property type="match status" value="1"/>
</dbReference>
<gene>
    <name evidence="8" type="primary">prfC</name>
    <name evidence="11" type="ORF">C7444_12539</name>
</gene>
<dbReference type="PROSITE" id="PS51722">
    <property type="entry name" value="G_TR_2"/>
    <property type="match status" value="1"/>
</dbReference>
<evidence type="ECO:0000256" key="2">
    <source>
        <dbReference type="ARBA" id="ARBA00009978"/>
    </source>
</evidence>
<dbReference type="FunFam" id="3.40.50.300:FF:000542">
    <property type="entry name" value="Peptide chain release factor 3"/>
    <property type="match status" value="1"/>
</dbReference>
<dbReference type="InterPro" id="IPR009000">
    <property type="entry name" value="Transl_B-barrel_sf"/>
</dbReference>
<reference evidence="11 12" key="1">
    <citation type="submission" date="2018-05" db="EMBL/GenBank/DDBJ databases">
        <title>Genomic Encyclopedia of Type Strains, Phase IV (KMG-IV): sequencing the most valuable type-strain genomes for metagenomic binning, comparative biology and taxonomic classification.</title>
        <authorList>
            <person name="Goeker M."/>
        </authorList>
    </citation>
    <scope>NUCLEOTIDE SEQUENCE [LARGE SCALE GENOMIC DNA]</scope>
    <source>
        <strain evidence="11 12">DSM 566</strain>
    </source>
</reference>
<protein>
    <recommendedName>
        <fullName evidence="7 8">Peptide chain release factor 3</fullName>
        <shortName evidence="8">RF-3</shortName>
    </recommendedName>
</protein>
<dbReference type="GO" id="GO:0005525">
    <property type="term" value="F:GTP binding"/>
    <property type="evidence" value="ECO:0007669"/>
    <property type="project" value="UniProtKB-UniRule"/>
</dbReference>
<dbReference type="Pfam" id="PF22042">
    <property type="entry name" value="EF-G_D2"/>
    <property type="match status" value="1"/>
</dbReference>
<keyword evidence="3 8" id="KW-0963">Cytoplasm</keyword>
<dbReference type="InterPro" id="IPR031157">
    <property type="entry name" value="G_TR_CS"/>
</dbReference>
<dbReference type="InterPro" id="IPR000795">
    <property type="entry name" value="T_Tr_GTP-bd_dom"/>
</dbReference>
<keyword evidence="5 8" id="KW-0648">Protein biosynthesis</keyword>
<dbReference type="Pfam" id="PF00009">
    <property type="entry name" value="GTP_EFTU"/>
    <property type="match status" value="1"/>
</dbReference>
<dbReference type="InterPro" id="IPR027417">
    <property type="entry name" value="P-loop_NTPase"/>
</dbReference>
<organism evidence="11 12">
    <name type="scientific">Sphaerotilus hippei</name>
    <dbReference type="NCBI Taxonomy" id="744406"/>
    <lineage>
        <taxon>Bacteria</taxon>
        <taxon>Pseudomonadati</taxon>
        <taxon>Pseudomonadota</taxon>
        <taxon>Betaproteobacteria</taxon>
        <taxon>Burkholderiales</taxon>
        <taxon>Sphaerotilaceae</taxon>
        <taxon>Sphaerotilus</taxon>
    </lineage>
</organism>
<dbReference type="InterPro" id="IPR041732">
    <property type="entry name" value="RF3_GTP-bd"/>
</dbReference>
<dbReference type="SUPFAM" id="SSF54980">
    <property type="entry name" value="EF-G C-terminal domain-like"/>
    <property type="match status" value="1"/>
</dbReference>
<evidence type="ECO:0000256" key="3">
    <source>
        <dbReference type="ARBA" id="ARBA00022490"/>
    </source>
</evidence>
<dbReference type="InterPro" id="IPR038467">
    <property type="entry name" value="RF3_dom_3_sf"/>
</dbReference>
<dbReference type="InterPro" id="IPR004548">
    <property type="entry name" value="PrfC"/>
</dbReference>
<dbReference type="PROSITE" id="PS00301">
    <property type="entry name" value="G_TR_1"/>
    <property type="match status" value="1"/>
</dbReference>
<evidence type="ECO:0000256" key="4">
    <source>
        <dbReference type="ARBA" id="ARBA00022741"/>
    </source>
</evidence>
<dbReference type="GO" id="GO:0097216">
    <property type="term" value="F:guanosine tetraphosphate binding"/>
    <property type="evidence" value="ECO:0007669"/>
    <property type="project" value="UniProtKB-ARBA"/>
</dbReference>
<dbReference type="Gene3D" id="2.40.30.10">
    <property type="entry name" value="Translation factors"/>
    <property type="match status" value="1"/>
</dbReference>
<dbReference type="AlphaFoldDB" id="A0A318GX74"/>